<keyword evidence="2" id="KW-1185">Reference proteome</keyword>
<gene>
    <name evidence="1" type="ORF">SLT84_03230</name>
</gene>
<accession>A0ABU5AZH8</accession>
<evidence type="ECO:0000313" key="2">
    <source>
        <dbReference type="Proteomes" id="UP001274111"/>
    </source>
</evidence>
<evidence type="ECO:0000313" key="1">
    <source>
        <dbReference type="EMBL" id="MDX9584714.1"/>
    </source>
</evidence>
<comment type="caution">
    <text evidence="1">The sequence shown here is derived from an EMBL/GenBank/DDBJ whole genome shotgun (WGS) entry which is preliminary data.</text>
</comment>
<dbReference type="RefSeq" id="WP_265320985.1">
    <property type="nucleotide sequence ID" value="NZ_JAINZM010000001.1"/>
</dbReference>
<proteinExistence type="predicted"/>
<sequence>MPATIYSLPPTYLPPPDTEGGACMEIAMGKRKDILDELSKEELLAWVRTQFFSRLPKRSEILYARWERQSAEALEEMRLENLKGPGVDLKERDRLAVRFNESTDSAEKLRLLELMEPYHAALQAHIKRSQAIDRKLKRVDAMYEQIDIERRKEGAYSAS</sequence>
<dbReference type="EMBL" id="JAXCEY010000002">
    <property type="protein sequence ID" value="MDX9584714.1"/>
    <property type="molecule type" value="Genomic_DNA"/>
</dbReference>
<name>A0ABU5AZH8_9PSED</name>
<reference evidence="1 2" key="1">
    <citation type="submission" date="2023-11" db="EMBL/GenBank/DDBJ databases">
        <title>Pseudomonas fragariae, a Novel Bacterial Species Causing Leaf Spots on Strawberry (Fragaria x ananassa).</title>
        <authorList>
            <person name="Marin M.V."/>
            <person name="Carvalho R."/>
            <person name="Paret M.L."/>
            <person name="Jones J.B."/>
            <person name="Peres N.A."/>
        </authorList>
    </citation>
    <scope>NUCLEOTIDE SEQUENCE [LARGE SCALE GENOMIC DNA]</scope>
    <source>
        <strain evidence="1 2">19</strain>
    </source>
</reference>
<organism evidence="1 2">
    <name type="scientific">Pseudomonas fragariae</name>
    <name type="common">ex Marin et al. 2024</name>
    <dbReference type="NCBI Taxonomy" id="3080056"/>
    <lineage>
        <taxon>Bacteria</taxon>
        <taxon>Pseudomonadati</taxon>
        <taxon>Pseudomonadota</taxon>
        <taxon>Gammaproteobacteria</taxon>
        <taxon>Pseudomonadales</taxon>
        <taxon>Pseudomonadaceae</taxon>
        <taxon>Pseudomonas</taxon>
    </lineage>
</organism>
<protein>
    <submittedName>
        <fullName evidence="1">Uncharacterized protein</fullName>
    </submittedName>
</protein>
<dbReference type="Proteomes" id="UP001274111">
    <property type="component" value="Unassembled WGS sequence"/>
</dbReference>